<dbReference type="Gene3D" id="6.10.250.660">
    <property type="match status" value="1"/>
</dbReference>
<evidence type="ECO:0000313" key="11">
    <source>
        <dbReference type="EMBL" id="SUO03229.1"/>
    </source>
</evidence>
<proteinExistence type="predicted"/>
<dbReference type="GeneID" id="77461082"/>
<evidence type="ECO:0000313" key="8">
    <source>
        <dbReference type="EMBL" id="MDB7982014.1"/>
    </source>
</evidence>
<evidence type="ECO:0000313" key="14">
    <source>
        <dbReference type="Proteomes" id="UP000540014"/>
    </source>
</evidence>
<evidence type="ECO:0000256" key="2">
    <source>
        <dbReference type="ARBA" id="ARBA00022490"/>
    </source>
</evidence>
<dbReference type="EMBL" id="UHFX01000003">
    <property type="protein sequence ID" value="SUO03229.1"/>
    <property type="molecule type" value="Genomic_DNA"/>
</dbReference>
<keyword evidence="5 7" id="KW-0175">Coiled coil</keyword>
<evidence type="ECO:0000313" key="13">
    <source>
        <dbReference type="Proteomes" id="UP000260721"/>
    </source>
</evidence>
<evidence type="ECO:0000256" key="6">
    <source>
        <dbReference type="ARBA" id="ARBA00023306"/>
    </source>
</evidence>
<dbReference type="PIRSF" id="PIRSF029938">
    <property type="entry name" value="UCP029938"/>
    <property type="match status" value="1"/>
</dbReference>
<reference evidence="10 13" key="2">
    <citation type="submission" date="2018-08" db="EMBL/GenBank/DDBJ databases">
        <title>A genome reference for cultivated species of the human gut microbiota.</title>
        <authorList>
            <person name="Zou Y."/>
            <person name="Xue W."/>
            <person name="Luo G."/>
        </authorList>
    </citation>
    <scope>NUCLEOTIDE SEQUENCE [LARGE SCALE GENOMIC DNA]</scope>
    <source>
        <strain evidence="10 13">TF08-11</strain>
    </source>
</reference>
<dbReference type="InterPro" id="IPR011229">
    <property type="entry name" value="Cell_cycle_GpsB"/>
</dbReference>
<protein>
    <submittedName>
        <fullName evidence="11">Cell cycle protein gpsB</fullName>
    </submittedName>
    <submittedName>
        <fullName evidence="8">DivIVA domain-containing protein</fullName>
    </submittedName>
</protein>
<dbReference type="EMBL" id="QUSK01000017">
    <property type="protein sequence ID" value="RGD76004.1"/>
    <property type="molecule type" value="Genomic_DNA"/>
</dbReference>
<name>A0A380LH90_9FIRM</name>
<gene>
    <name evidence="11" type="primary">gpsB</name>
    <name evidence="10" type="ORF">DXC78_08170</name>
    <name evidence="9" type="ORF">HF861_11210</name>
    <name evidence="11" type="ORF">NCTC11087_00081</name>
    <name evidence="8" type="ORF">PND82_04180</name>
</gene>
<dbReference type="GO" id="GO:0005737">
    <property type="term" value="C:cytoplasm"/>
    <property type="evidence" value="ECO:0007669"/>
    <property type="project" value="UniProtKB-SubCell"/>
</dbReference>
<keyword evidence="2" id="KW-0963">Cytoplasm</keyword>
<dbReference type="Proteomes" id="UP001212981">
    <property type="component" value="Unassembled WGS sequence"/>
</dbReference>
<evidence type="ECO:0000256" key="4">
    <source>
        <dbReference type="ARBA" id="ARBA00022960"/>
    </source>
</evidence>
<evidence type="ECO:0000313" key="10">
    <source>
        <dbReference type="EMBL" id="RGD76004.1"/>
    </source>
</evidence>
<keyword evidence="4" id="KW-0133">Cell shape</keyword>
<keyword evidence="12" id="KW-1185">Reference proteome</keyword>
<dbReference type="InterPro" id="IPR007793">
    <property type="entry name" value="DivIVA_fam"/>
</dbReference>
<keyword evidence="6" id="KW-0131">Cell cycle</keyword>
<dbReference type="OrthoDB" id="9815492at2"/>
<sequence>MTKEMNLTAQEIFEKEFHVDIKGYAPAEVDEFLDLIIEDYQVYDEKMEELGQALSRYEEKIKELQQEIYTLQSENQNLNEKVSADYVNGNTDMIDLLKRIARLEQAVFHTTNSAPVKPEE</sequence>
<comment type="subcellular location">
    <subcellularLocation>
        <location evidence="1">Cytoplasm</location>
    </subcellularLocation>
</comment>
<dbReference type="Pfam" id="PF05103">
    <property type="entry name" value="DivIVA"/>
    <property type="match status" value="1"/>
</dbReference>
<dbReference type="GO" id="GO:0051301">
    <property type="term" value="P:cell division"/>
    <property type="evidence" value="ECO:0007669"/>
    <property type="project" value="UniProtKB-KW"/>
</dbReference>
<dbReference type="Proteomes" id="UP000260721">
    <property type="component" value="Unassembled WGS sequence"/>
</dbReference>
<dbReference type="PANTHER" id="PTHR35794">
    <property type="entry name" value="CELL DIVISION PROTEIN DIVIVA"/>
    <property type="match status" value="1"/>
</dbReference>
<evidence type="ECO:0000313" key="12">
    <source>
        <dbReference type="Proteomes" id="UP000255523"/>
    </source>
</evidence>
<dbReference type="Proteomes" id="UP000255523">
    <property type="component" value="Unassembled WGS sequence"/>
</dbReference>
<dbReference type="InterPro" id="IPR019933">
    <property type="entry name" value="DivIVA_domain"/>
</dbReference>
<reference evidence="8" key="4">
    <citation type="submission" date="2023-01" db="EMBL/GenBank/DDBJ databases">
        <title>Human gut microbiome strain richness.</title>
        <authorList>
            <person name="Chen-Liaw A."/>
        </authorList>
    </citation>
    <scope>NUCLEOTIDE SEQUENCE</scope>
    <source>
        <strain evidence="8">D8_m1001271B151109d0_201107</strain>
    </source>
</reference>
<dbReference type="Proteomes" id="UP000540014">
    <property type="component" value="Unassembled WGS sequence"/>
</dbReference>
<accession>A0A380LH90</accession>
<dbReference type="RefSeq" id="WP_022790465.1">
    <property type="nucleotide sequence ID" value="NZ_CALCIP010000020.1"/>
</dbReference>
<organism evidence="11 12">
    <name type="scientific">Faecalicoccus pleomorphus</name>
    <dbReference type="NCBI Taxonomy" id="1323"/>
    <lineage>
        <taxon>Bacteria</taxon>
        <taxon>Bacillati</taxon>
        <taxon>Bacillota</taxon>
        <taxon>Erysipelotrichia</taxon>
        <taxon>Erysipelotrichales</taxon>
        <taxon>Erysipelotrichaceae</taxon>
        <taxon>Faecalicoccus</taxon>
    </lineage>
</organism>
<dbReference type="GO" id="GO:0008360">
    <property type="term" value="P:regulation of cell shape"/>
    <property type="evidence" value="ECO:0007669"/>
    <property type="project" value="UniProtKB-KW"/>
</dbReference>
<evidence type="ECO:0000256" key="3">
    <source>
        <dbReference type="ARBA" id="ARBA00022618"/>
    </source>
</evidence>
<dbReference type="EMBL" id="JABAFR010000039">
    <property type="protein sequence ID" value="NME45430.1"/>
    <property type="molecule type" value="Genomic_DNA"/>
</dbReference>
<reference evidence="9 14" key="3">
    <citation type="submission" date="2020-04" db="EMBL/GenBank/DDBJ databases">
        <authorList>
            <person name="Hitch T.C.A."/>
            <person name="Wylensek D."/>
            <person name="Clavel T."/>
        </authorList>
    </citation>
    <scope>NUCLEOTIDE SEQUENCE [LARGE SCALE GENOMIC DNA]</scope>
    <source>
        <strain evidence="9 14">BSM-383-APC-22F</strain>
    </source>
</reference>
<evidence type="ECO:0000256" key="5">
    <source>
        <dbReference type="ARBA" id="ARBA00023054"/>
    </source>
</evidence>
<dbReference type="NCBIfam" id="TIGR03544">
    <property type="entry name" value="DivI1A_domain"/>
    <property type="match status" value="1"/>
</dbReference>
<feature type="coiled-coil region" evidence="7">
    <location>
        <begin position="40"/>
        <end position="81"/>
    </location>
</feature>
<dbReference type="EMBL" id="JAQLXO010000003">
    <property type="protein sequence ID" value="MDB7982014.1"/>
    <property type="molecule type" value="Genomic_DNA"/>
</dbReference>
<dbReference type="PANTHER" id="PTHR35794:SF1">
    <property type="entry name" value="CELL CYCLE PROTEIN GPSB"/>
    <property type="match status" value="1"/>
</dbReference>
<evidence type="ECO:0000256" key="1">
    <source>
        <dbReference type="ARBA" id="ARBA00004496"/>
    </source>
</evidence>
<evidence type="ECO:0000256" key="7">
    <source>
        <dbReference type="SAM" id="Coils"/>
    </source>
</evidence>
<dbReference type="AlphaFoldDB" id="A0A380LH90"/>
<evidence type="ECO:0000313" key="9">
    <source>
        <dbReference type="EMBL" id="NME45430.1"/>
    </source>
</evidence>
<keyword evidence="3" id="KW-0132">Cell division</keyword>
<reference evidence="11 12" key="1">
    <citation type="submission" date="2018-06" db="EMBL/GenBank/DDBJ databases">
        <authorList>
            <consortium name="Pathogen Informatics"/>
            <person name="Doyle S."/>
        </authorList>
    </citation>
    <scope>NUCLEOTIDE SEQUENCE [LARGE SCALE GENOMIC DNA]</scope>
    <source>
        <strain evidence="11 12">NCTC11087</strain>
    </source>
</reference>
<dbReference type="STRING" id="1123313.GCA_000420345_01647"/>